<organism evidence="1">
    <name type="scientific">Yersinia enterocolitica W22703</name>
    <dbReference type="NCBI Taxonomy" id="913028"/>
    <lineage>
        <taxon>Bacteria</taxon>
        <taxon>Pseudomonadati</taxon>
        <taxon>Pseudomonadota</taxon>
        <taxon>Gammaproteobacteria</taxon>
        <taxon>Enterobacterales</taxon>
        <taxon>Yersiniaceae</taxon>
        <taxon>Yersinia</taxon>
    </lineage>
</organism>
<evidence type="ECO:0000313" key="1">
    <source>
        <dbReference type="EMBL" id="CBX69770.1"/>
    </source>
</evidence>
<gene>
    <name evidence="1" type="ORF">YEW_GJ27560</name>
</gene>
<sequence length="49" mass="5054">MQHRNLIKVFALSASVVSLGVAFGTLAADTIKVGILHSLSGTMAISETP</sequence>
<name>F4MVB2_YEREN</name>
<evidence type="ECO:0008006" key="2">
    <source>
        <dbReference type="Google" id="ProtNLM"/>
    </source>
</evidence>
<protein>
    <recommendedName>
        <fullName evidence="2">Urea ABC transporter substrate-binding protein</fullName>
    </recommendedName>
</protein>
<dbReference type="EMBL" id="FR718506">
    <property type="protein sequence ID" value="CBX69770.1"/>
    <property type="molecule type" value="Genomic_DNA"/>
</dbReference>
<dbReference type="AlphaFoldDB" id="F4MVB2"/>
<accession>F4MVB2</accession>
<proteinExistence type="predicted"/>
<reference evidence="1" key="1">
    <citation type="journal article" date="2011" name="BMC Genomics">
        <title>Shotgun sequencing of Yersinia enterocolitica strain W22703 (biotype 2, serotype O:9): genomic evidence for oscillation between invertebrates and mammals.</title>
        <authorList>
            <person name="Fuchs T.M."/>
            <person name="Brandt K."/>
            <person name="Starke M."/>
            <person name="Rattei T."/>
        </authorList>
    </citation>
    <scope>NUCLEOTIDE SEQUENCE</scope>
</reference>